<feature type="transmembrane region" description="Helical" evidence="1">
    <location>
        <begin position="6"/>
        <end position="26"/>
    </location>
</feature>
<dbReference type="AlphaFoldDB" id="A0A6C0E475"/>
<organism evidence="2">
    <name type="scientific">viral metagenome</name>
    <dbReference type="NCBI Taxonomy" id="1070528"/>
    <lineage>
        <taxon>unclassified sequences</taxon>
        <taxon>metagenomes</taxon>
        <taxon>organismal metagenomes</taxon>
    </lineage>
</organism>
<protein>
    <submittedName>
        <fullName evidence="2">Uncharacterized protein</fullName>
    </submittedName>
</protein>
<evidence type="ECO:0000256" key="1">
    <source>
        <dbReference type="SAM" id="Phobius"/>
    </source>
</evidence>
<proteinExistence type="predicted"/>
<dbReference type="EMBL" id="MN739708">
    <property type="protein sequence ID" value="QHT22195.1"/>
    <property type="molecule type" value="Genomic_DNA"/>
</dbReference>
<keyword evidence="1" id="KW-0472">Membrane</keyword>
<reference evidence="2" key="1">
    <citation type="journal article" date="2020" name="Nature">
        <title>Giant virus diversity and host interactions through global metagenomics.</title>
        <authorList>
            <person name="Schulz F."/>
            <person name="Roux S."/>
            <person name="Paez-Espino D."/>
            <person name="Jungbluth S."/>
            <person name="Walsh D.A."/>
            <person name="Denef V.J."/>
            <person name="McMahon K.D."/>
            <person name="Konstantinidis K.T."/>
            <person name="Eloe-Fadrosh E.A."/>
            <person name="Kyrpides N.C."/>
            <person name="Woyke T."/>
        </authorList>
    </citation>
    <scope>NUCLEOTIDE SEQUENCE</scope>
    <source>
        <strain evidence="2">GVMAG-M-3300023179-107</strain>
    </source>
</reference>
<keyword evidence="1" id="KW-1133">Transmembrane helix</keyword>
<accession>A0A6C0E475</accession>
<sequence>MNKLVFFVPAVLLIISIRIGISVYIMDASKKETFDQTKSKECSEKSINQTIHDYIFEGRKLMA</sequence>
<keyword evidence="1" id="KW-0812">Transmembrane</keyword>
<evidence type="ECO:0000313" key="2">
    <source>
        <dbReference type="EMBL" id="QHT22195.1"/>
    </source>
</evidence>
<name>A0A6C0E475_9ZZZZ</name>